<feature type="compositionally biased region" description="Basic residues" evidence="1">
    <location>
        <begin position="992"/>
        <end position="1004"/>
    </location>
</feature>
<keyword evidence="4" id="KW-1185">Reference proteome</keyword>
<keyword evidence="2" id="KW-0732">Signal</keyword>
<protein>
    <submittedName>
        <fullName evidence="3">Uncharacterized protein</fullName>
    </submittedName>
</protein>
<feature type="signal peptide" evidence="2">
    <location>
        <begin position="1"/>
        <end position="16"/>
    </location>
</feature>
<accession>A0A8J2STT8</accession>
<evidence type="ECO:0000313" key="4">
    <source>
        <dbReference type="Proteomes" id="UP000789595"/>
    </source>
</evidence>
<reference evidence="3" key="1">
    <citation type="submission" date="2021-11" db="EMBL/GenBank/DDBJ databases">
        <authorList>
            <consortium name="Genoscope - CEA"/>
            <person name="William W."/>
        </authorList>
    </citation>
    <scope>NUCLEOTIDE SEQUENCE</scope>
</reference>
<comment type="caution">
    <text evidence="3">The sequence shown here is derived from an EMBL/GenBank/DDBJ whole genome shotgun (WGS) entry which is preliminary data.</text>
</comment>
<evidence type="ECO:0000313" key="3">
    <source>
        <dbReference type="EMBL" id="CAH0374282.1"/>
    </source>
</evidence>
<sequence>MARRLVGCLLALLVRGDIDYAEISFYPPPPEKCAPTEITLTFEIAGGLQHLDTVYFYLNQFTRGGCNNGNGGKISDGLVLLGAPSGNDEWQAEYYEGSVDNMYNDSYIILKAKYDVIGTAGYRHTVVIDASNDIRPNCGSPANSSLMRVKGFVYKDAKAQYIRPVNKSDAVDLTCYMTDTRLKFRPAIPKESAQIEVRFRSAIHLYVGDRVRVQMAGWTSGKADGIPGSDDYYVAVRDDLAVIGNSTWLSGSWEEGCCYEAHRAGFLNSTLVLTALQYIRAGTTVEVIVPRQQLRPQCGMPGPYVNQTMSVRRAGQRVYEYVKKAYPENTLDGAIDNAVTTVTLATGGHTALGVAQNSYILIGSEVMLVSGAVSSEALTVTRAQASTTASAHVDGAKVYLLTESTLDGALADSATTVNVDLNTGGLGAAANTYILIGSEVLKVTAVSTNSLTVIRGQDGTTATTHLDAAKVFLLKSNVKTVMEPYAKQITETTINEGAAFSKSDTTLTVTSGTTLGAVANSYILIGSEVMLVTAVSTNDLTVTRGQDGTTAAAHADGAKVYRITQTTVSDAGDGNANLAAADTTLSVTLNDPGLFAAVNSYIRIGSEVMLVTAVSTNDLTVTRAQDGTTAVDHTDGSMVYRLTESTLDGALTDSATTVNVDLNTAGLGAAVNSYILIGSEVMLITNVATNALTVTRAQHGTTAAAHVDGVKVFLLKDTLDHTLEIDSTYVSGVEVVAPRPIDEANAIGDGCKSLGFCTGKGECDHCTSTCRCPHAHSAVDNSYTSYSCEAINCPTGMAPTGVEIGAPSSRRIYGAGQTFDFYTGLGRSALASRRRRRQHVGPLPAAALLGRGPLHGRRQMQLFREFLRPSVRAAGLPRWERRDGRLLGPRHVRDDEAALDAAQRAPALEEQRQRLPRGRPRALLRAPRARPRRRHVGRDAPLRLRLRLVLARRPGARRDAGARIFWTDLRGAALPVGRRPDDGARRDELHGRARQGRSRRRRARQPLSRRLLEPRLLRPRDGAVQVLPGLLRAQLPLQGRARRADRDLRIFDC</sequence>
<evidence type="ECO:0000256" key="2">
    <source>
        <dbReference type="SAM" id="SignalP"/>
    </source>
</evidence>
<name>A0A8J2STT8_9STRA</name>
<feature type="chain" id="PRO_5035170822" evidence="2">
    <location>
        <begin position="17"/>
        <end position="1053"/>
    </location>
</feature>
<feature type="region of interest" description="Disordered" evidence="1">
    <location>
        <begin position="976"/>
        <end position="1006"/>
    </location>
</feature>
<evidence type="ECO:0000256" key="1">
    <source>
        <dbReference type="SAM" id="MobiDB-lite"/>
    </source>
</evidence>
<organism evidence="3 4">
    <name type="scientific">Pelagomonas calceolata</name>
    <dbReference type="NCBI Taxonomy" id="35677"/>
    <lineage>
        <taxon>Eukaryota</taxon>
        <taxon>Sar</taxon>
        <taxon>Stramenopiles</taxon>
        <taxon>Ochrophyta</taxon>
        <taxon>Pelagophyceae</taxon>
        <taxon>Pelagomonadales</taxon>
        <taxon>Pelagomonadaceae</taxon>
        <taxon>Pelagomonas</taxon>
    </lineage>
</organism>
<dbReference type="Proteomes" id="UP000789595">
    <property type="component" value="Unassembled WGS sequence"/>
</dbReference>
<feature type="compositionally biased region" description="Basic and acidic residues" evidence="1">
    <location>
        <begin position="978"/>
        <end position="991"/>
    </location>
</feature>
<proteinExistence type="predicted"/>
<feature type="non-terminal residue" evidence="3">
    <location>
        <position position="1"/>
    </location>
</feature>
<dbReference type="EMBL" id="CAKKNE010000004">
    <property type="protein sequence ID" value="CAH0374282.1"/>
    <property type="molecule type" value="Genomic_DNA"/>
</dbReference>
<gene>
    <name evidence="3" type="ORF">PECAL_4P15540</name>
</gene>
<dbReference type="AlphaFoldDB" id="A0A8J2STT8"/>